<sequence>MDEQPSCSKRRQQYSDVDSKNEKSQTRRKMLTSEEKVVIRYEGIVSTKVASNVSQEVDICSSLAKVSGICIYRSLKNTSENKKQGRCKMRGCILSVTKTLPTLLEYSDAAHWELPKDVVVVVENNSSKHYDNPSFVASVTDGATAEPE</sequence>
<gene>
    <name evidence="2" type="ORF">DIABBA_LOCUS5549</name>
</gene>
<protein>
    <submittedName>
        <fullName evidence="2">Uncharacterized protein</fullName>
    </submittedName>
</protein>
<organism evidence="2 3">
    <name type="scientific">Diabrotica balteata</name>
    <name type="common">Banded cucumber beetle</name>
    <dbReference type="NCBI Taxonomy" id="107213"/>
    <lineage>
        <taxon>Eukaryota</taxon>
        <taxon>Metazoa</taxon>
        <taxon>Ecdysozoa</taxon>
        <taxon>Arthropoda</taxon>
        <taxon>Hexapoda</taxon>
        <taxon>Insecta</taxon>
        <taxon>Pterygota</taxon>
        <taxon>Neoptera</taxon>
        <taxon>Endopterygota</taxon>
        <taxon>Coleoptera</taxon>
        <taxon>Polyphaga</taxon>
        <taxon>Cucujiformia</taxon>
        <taxon>Chrysomeloidea</taxon>
        <taxon>Chrysomelidae</taxon>
        <taxon>Galerucinae</taxon>
        <taxon>Diabroticina</taxon>
        <taxon>Diabroticites</taxon>
        <taxon>Diabrotica</taxon>
    </lineage>
</organism>
<dbReference type="AlphaFoldDB" id="A0A9N9T109"/>
<feature type="compositionally biased region" description="Basic and acidic residues" evidence="1">
    <location>
        <begin position="17"/>
        <end position="29"/>
    </location>
</feature>
<evidence type="ECO:0000256" key="1">
    <source>
        <dbReference type="SAM" id="MobiDB-lite"/>
    </source>
</evidence>
<dbReference type="OrthoDB" id="6782371at2759"/>
<feature type="region of interest" description="Disordered" evidence="1">
    <location>
        <begin position="1"/>
        <end position="29"/>
    </location>
</feature>
<reference evidence="2" key="1">
    <citation type="submission" date="2022-01" db="EMBL/GenBank/DDBJ databases">
        <authorList>
            <person name="King R."/>
        </authorList>
    </citation>
    <scope>NUCLEOTIDE SEQUENCE</scope>
</reference>
<accession>A0A9N9T109</accession>
<name>A0A9N9T109_DIABA</name>
<evidence type="ECO:0000313" key="3">
    <source>
        <dbReference type="Proteomes" id="UP001153709"/>
    </source>
</evidence>
<keyword evidence="3" id="KW-1185">Reference proteome</keyword>
<evidence type="ECO:0000313" key="2">
    <source>
        <dbReference type="EMBL" id="CAG9832013.1"/>
    </source>
</evidence>
<dbReference type="EMBL" id="OU898278">
    <property type="protein sequence ID" value="CAG9832013.1"/>
    <property type="molecule type" value="Genomic_DNA"/>
</dbReference>
<proteinExistence type="predicted"/>
<dbReference type="Proteomes" id="UP001153709">
    <property type="component" value="Chromosome 3"/>
</dbReference>